<proteinExistence type="predicted"/>
<dbReference type="Proteomes" id="UP001302349">
    <property type="component" value="Chromosome"/>
</dbReference>
<evidence type="ECO:0000313" key="2">
    <source>
        <dbReference type="Proteomes" id="UP001302349"/>
    </source>
</evidence>
<reference evidence="1 2" key="1">
    <citation type="journal article" date="2023" name="Microbiol. Resour. Announc.">
        <title>Complete Genome Sequence of Imperialibacter roseus strain P4T.</title>
        <authorList>
            <person name="Tizabi D.R."/>
            <person name="Bachvaroff T."/>
            <person name="Hill R.T."/>
        </authorList>
    </citation>
    <scope>NUCLEOTIDE SEQUENCE [LARGE SCALE GENOMIC DNA]</scope>
    <source>
        <strain evidence="1 2">P4T</strain>
    </source>
</reference>
<gene>
    <name evidence="1" type="ORF">RT717_05770</name>
</gene>
<protein>
    <submittedName>
        <fullName evidence="1">DUF6588 family protein</fullName>
    </submittedName>
</protein>
<dbReference type="RefSeq" id="WP_317490787.1">
    <property type="nucleotide sequence ID" value="NZ_CP136051.1"/>
</dbReference>
<dbReference type="Pfam" id="PF20230">
    <property type="entry name" value="DUF6588"/>
    <property type="match status" value="1"/>
</dbReference>
<evidence type="ECO:0000313" key="1">
    <source>
        <dbReference type="EMBL" id="WOK08141.1"/>
    </source>
</evidence>
<organism evidence="1 2">
    <name type="scientific">Imperialibacter roseus</name>
    <dbReference type="NCBI Taxonomy" id="1324217"/>
    <lineage>
        <taxon>Bacteria</taxon>
        <taxon>Pseudomonadati</taxon>
        <taxon>Bacteroidota</taxon>
        <taxon>Cytophagia</taxon>
        <taxon>Cytophagales</taxon>
        <taxon>Flammeovirgaceae</taxon>
        <taxon>Imperialibacter</taxon>
    </lineage>
</organism>
<dbReference type="InterPro" id="IPR046495">
    <property type="entry name" value="DUF6588"/>
</dbReference>
<keyword evidence="2" id="KW-1185">Reference proteome</keyword>
<accession>A0ABZ0IU56</accession>
<sequence length="353" mass="37683">MKSVFTKVFSCLGLALFIVVFSSKESKGQDFSEVLKAQGDDAEKLLENYVGPFFTGFGVGMANGWYNTAAPHKFPGFDLTVSVNLASVPQEGQVFKFNASDYSSITGVSQNGGAAQSTADVETLFGPGDTESELQLSYQREYQGQTYTVNSAVELPSGFGFPYVPTPVAQLGIGLPKGTDLKLRLMPTIASEDFSISLFGIGVMHDFKQWIPGMKVLPFDASVLIGYTKLSAENSFAGSEITDDGTGEISVSSLTYQILVSKKLSILTVYGGFGANSIKSNLKMLGTYTIQAEASNGAAADIELQDPVDLMFKSGGARATIGLRLKLAILTLHGDYTVQKYNTLSVGVGFSVR</sequence>
<name>A0ABZ0IU56_9BACT</name>
<dbReference type="EMBL" id="CP136051">
    <property type="protein sequence ID" value="WOK08141.1"/>
    <property type="molecule type" value="Genomic_DNA"/>
</dbReference>